<dbReference type="Gene3D" id="1.25.40.10">
    <property type="entry name" value="Tetratricopeptide repeat domain"/>
    <property type="match status" value="1"/>
</dbReference>
<dbReference type="Gene3D" id="3.10.620.30">
    <property type="match status" value="1"/>
</dbReference>
<dbReference type="Proteomes" id="UP001238163">
    <property type="component" value="Unassembled WGS sequence"/>
</dbReference>
<evidence type="ECO:0008006" key="3">
    <source>
        <dbReference type="Google" id="ProtNLM"/>
    </source>
</evidence>
<dbReference type="InterPro" id="IPR011990">
    <property type="entry name" value="TPR-like_helical_dom_sf"/>
</dbReference>
<comment type="caution">
    <text evidence="1">The sequence shown here is derived from an EMBL/GenBank/DDBJ whole genome shotgun (WGS) entry which is preliminary data.</text>
</comment>
<evidence type="ECO:0000313" key="1">
    <source>
        <dbReference type="EMBL" id="MDQ0288228.1"/>
    </source>
</evidence>
<dbReference type="AlphaFoldDB" id="A0AAE3VCZ3"/>
<dbReference type="InterPro" id="IPR038765">
    <property type="entry name" value="Papain-like_cys_pep_sf"/>
</dbReference>
<dbReference type="RefSeq" id="WP_307259522.1">
    <property type="nucleotide sequence ID" value="NZ_JAUSVL010000001.1"/>
</dbReference>
<accession>A0AAE3VCZ3</accession>
<proteinExistence type="predicted"/>
<dbReference type="SUPFAM" id="SSF54001">
    <property type="entry name" value="Cysteine proteinases"/>
    <property type="match status" value="1"/>
</dbReference>
<organism evidence="1 2">
    <name type="scientific">Oligosphaera ethanolica</name>
    <dbReference type="NCBI Taxonomy" id="760260"/>
    <lineage>
        <taxon>Bacteria</taxon>
        <taxon>Pseudomonadati</taxon>
        <taxon>Lentisphaerota</taxon>
        <taxon>Oligosphaeria</taxon>
        <taxon>Oligosphaerales</taxon>
        <taxon>Oligosphaeraceae</taxon>
        <taxon>Oligosphaera</taxon>
    </lineage>
</organism>
<dbReference type="EMBL" id="JAUSVL010000001">
    <property type="protein sequence ID" value="MDQ0288228.1"/>
    <property type="molecule type" value="Genomic_DNA"/>
</dbReference>
<protein>
    <recommendedName>
        <fullName evidence="3">Transglutaminase-like domain-containing protein</fullName>
    </recommendedName>
</protein>
<name>A0AAE3VCZ3_9BACT</name>
<reference evidence="1" key="1">
    <citation type="submission" date="2023-07" db="EMBL/GenBank/DDBJ databases">
        <title>Genomic Encyclopedia of Type Strains, Phase IV (KMG-IV): sequencing the most valuable type-strain genomes for metagenomic binning, comparative biology and taxonomic classification.</title>
        <authorList>
            <person name="Goeker M."/>
        </authorList>
    </citation>
    <scope>NUCLEOTIDE SEQUENCE</scope>
    <source>
        <strain evidence="1">DSM 24202</strain>
    </source>
</reference>
<sequence>MMPLTCTKPATPRHVRPRHPWPATLLLALFVATGAGSGHANDTLAIKLSSPPKSNELRAARCQVISAGAWADGTVAHGEQLAKLMKRNNGRLPTRNLAPLHGLCDNIILFQLLQSAMANTAAPLSESFVTWLFGDDHRSTAFLEQVDPQHDNLPRVIAILAELHRLETRDPDAFFPLMLAISVVWDSPRPPLHAQIASPSLLSPEAVIGNLYTFFRDTYASPRTAMPLRNLTVSALTYVVDTPVPISELAWLQENVRPRRWDDIFAAIRYDDARAQLGQYSWNNGPYSVAAIQQRGGICVDQAYFTTLAARAHGVPAIFFAGSGNSGGHAWLAIMERNGNWEMDIGRFRTGGFTTGHATDPQTGSSISDHMLAYTCSRTLQANRSSKADELTRSAVVLDSAHYRQAAIVAAEMATQTLPTHLAAWNLREQWAEPNSKERLAVLDQCASALRQYPDVVASVRIRQAAILRAQNQHQQADRLLKTLPAKVGRRDDLARAVGIDQVDAALAQNKPEEARKILEKLLTQQKNQGAKTFGLVETYLNLTRDTDQTNEAVRFLKRYLPSLQRHSDQNIDRDPRFTNIFDQFLYQAYINNGDDKQAERLLKRAQRK</sequence>
<evidence type="ECO:0000313" key="2">
    <source>
        <dbReference type="Proteomes" id="UP001238163"/>
    </source>
</evidence>
<gene>
    <name evidence="1" type="ORF">J3R75_000335</name>
</gene>
<keyword evidence="2" id="KW-1185">Reference proteome</keyword>